<dbReference type="Proteomes" id="UP000053038">
    <property type="component" value="Unassembled WGS sequence"/>
</dbReference>
<dbReference type="Pfam" id="PF07484">
    <property type="entry name" value="Collar"/>
    <property type="match status" value="1"/>
</dbReference>
<dbReference type="RefSeq" id="WP_039352191.1">
    <property type="nucleotide sequence ID" value="NZ_JSXC01000041.1"/>
</dbReference>
<name>A0A7V8L4A9_9GAMM</name>
<comment type="caution">
    <text evidence="3">The sequence shown here is derived from an EMBL/GenBank/DDBJ whole genome shotgun (WGS) entry which is preliminary data.</text>
</comment>
<protein>
    <submittedName>
        <fullName evidence="3">Tail collar protein</fullName>
    </submittedName>
</protein>
<dbReference type="InterPro" id="IPR037053">
    <property type="entry name" value="Phage_tail_collar_dom_sf"/>
</dbReference>
<dbReference type="EMBL" id="JSXC01000041">
    <property type="protein sequence ID" value="KHN50289.1"/>
    <property type="molecule type" value="Genomic_DNA"/>
</dbReference>
<keyword evidence="1" id="KW-0732">Signal</keyword>
<evidence type="ECO:0000313" key="3">
    <source>
        <dbReference type="EMBL" id="KHN50289.1"/>
    </source>
</evidence>
<reference evidence="3 4" key="1">
    <citation type="submission" date="2014-10" db="EMBL/GenBank/DDBJ databases">
        <title>Genome sequence of Pectobacterium carotovorum M022.</title>
        <authorList>
            <person name="Chan K.-G."/>
            <person name="Tan W.-S."/>
        </authorList>
    </citation>
    <scope>NUCLEOTIDE SEQUENCE [LARGE SCALE GENOMIC DNA]</scope>
    <source>
        <strain evidence="3 4">M022</strain>
    </source>
</reference>
<dbReference type="InterPro" id="IPR011083">
    <property type="entry name" value="Phage_tail_collar_dom"/>
</dbReference>
<dbReference type="Gene3D" id="3.90.1340.10">
    <property type="entry name" value="Phage tail collar domain"/>
    <property type="match status" value="1"/>
</dbReference>
<accession>A0A7V8L4A9</accession>
<dbReference type="PROSITE" id="PS51257">
    <property type="entry name" value="PROKAR_LIPOPROTEIN"/>
    <property type="match status" value="1"/>
</dbReference>
<dbReference type="SUPFAM" id="SSF88874">
    <property type="entry name" value="Receptor-binding domain of short tail fibre protein gp12"/>
    <property type="match status" value="1"/>
</dbReference>
<feature type="chain" id="PRO_5031326776" evidence="1">
    <location>
        <begin position="30"/>
        <end position="300"/>
    </location>
</feature>
<dbReference type="AlphaFoldDB" id="A0A7V8L4A9"/>
<dbReference type="OrthoDB" id="9810174at2"/>
<proteinExistence type="predicted"/>
<feature type="domain" description="Phage tail collar" evidence="2">
    <location>
        <begin position="39"/>
        <end position="95"/>
    </location>
</feature>
<feature type="signal peptide" evidence="1">
    <location>
        <begin position="1"/>
        <end position="29"/>
    </location>
</feature>
<evidence type="ECO:0000313" key="4">
    <source>
        <dbReference type="Proteomes" id="UP000053038"/>
    </source>
</evidence>
<sequence>MKCVQRLFAKSAIAAVLGVGFFLPQSALACSEPSSQYIGSVCYMATKYCPEGYIIADGRTLNTNSNQALYSLIGNLYGGTAPSTFALPNLQGRTVVGSGTFNSTAYPVAKTVGQEIAVGTGSSSVTLTAPQIPPHTHPATFSLNAASTSVSLPLSGSITNLPFNAAASLSVTGIAKIGSSTTTGRNINLTDKALLTSVGGPSALIYAPAGATNDRQLGPDGSVTGTATGNISSTASGGQLAGNATGPLTLPVTGSVSVNANVTQPAPVVTPVSVAVQVRDPSLVLTACIATQGLYPVNPN</sequence>
<evidence type="ECO:0000259" key="2">
    <source>
        <dbReference type="Pfam" id="PF07484"/>
    </source>
</evidence>
<organism evidence="3 4">
    <name type="scientific">Pectobacterium fontis</name>
    <dbReference type="NCBI Taxonomy" id="2558042"/>
    <lineage>
        <taxon>Bacteria</taxon>
        <taxon>Pseudomonadati</taxon>
        <taxon>Pseudomonadota</taxon>
        <taxon>Gammaproteobacteria</taxon>
        <taxon>Enterobacterales</taxon>
        <taxon>Pectobacteriaceae</taxon>
        <taxon>Pectobacterium</taxon>
    </lineage>
</organism>
<gene>
    <name evidence="3" type="ORF">OI69_15215</name>
</gene>
<keyword evidence="4" id="KW-1185">Reference proteome</keyword>
<evidence type="ECO:0000256" key="1">
    <source>
        <dbReference type="SAM" id="SignalP"/>
    </source>
</evidence>